<name>A0A3A1QR06_9BACI</name>
<evidence type="ECO:0000313" key="3">
    <source>
        <dbReference type="Proteomes" id="UP000265801"/>
    </source>
</evidence>
<organism evidence="2 3">
    <name type="scientific">Bacillus salacetis</name>
    <dbReference type="NCBI Taxonomy" id="2315464"/>
    <lineage>
        <taxon>Bacteria</taxon>
        <taxon>Bacillati</taxon>
        <taxon>Bacillota</taxon>
        <taxon>Bacilli</taxon>
        <taxon>Bacillales</taxon>
        <taxon>Bacillaceae</taxon>
        <taxon>Bacillus</taxon>
    </lineage>
</organism>
<protein>
    <submittedName>
        <fullName evidence="2">Uncharacterized protein</fullName>
    </submittedName>
</protein>
<evidence type="ECO:0000313" key="2">
    <source>
        <dbReference type="EMBL" id="RIW29519.1"/>
    </source>
</evidence>
<keyword evidence="1" id="KW-0472">Membrane</keyword>
<keyword evidence="1" id="KW-1133">Transmembrane helix</keyword>
<gene>
    <name evidence="2" type="ORF">D3H55_18915</name>
</gene>
<keyword evidence="3" id="KW-1185">Reference proteome</keyword>
<accession>A0A3A1QR06</accession>
<evidence type="ECO:0000256" key="1">
    <source>
        <dbReference type="SAM" id="Phobius"/>
    </source>
</evidence>
<reference evidence="2 3" key="1">
    <citation type="submission" date="2018-09" db="EMBL/GenBank/DDBJ databases">
        <title>Bacillus saliacetes sp. nov., isolated from Thai shrimp paste (Ka-pi).</title>
        <authorList>
            <person name="Daroonpunt R."/>
            <person name="Tanasupawat S."/>
            <person name="Yiamsombut S."/>
        </authorList>
    </citation>
    <scope>NUCLEOTIDE SEQUENCE [LARGE SCALE GENOMIC DNA]</scope>
    <source>
        <strain evidence="2 3">SKP7-4</strain>
    </source>
</reference>
<keyword evidence="1" id="KW-0812">Transmembrane</keyword>
<dbReference type="AlphaFoldDB" id="A0A3A1QR06"/>
<dbReference type="EMBL" id="QXIR01000032">
    <property type="protein sequence ID" value="RIW29519.1"/>
    <property type="molecule type" value="Genomic_DNA"/>
</dbReference>
<comment type="caution">
    <text evidence="2">The sequence shown here is derived from an EMBL/GenBank/DDBJ whole genome shotgun (WGS) entry which is preliminary data.</text>
</comment>
<sequence>MAAGVLAASLLYTFKVARQQKALKNELDTEIPEKVQDHPYSRNPIFLTYLIAAVLVILFIIYKAIDLYAS</sequence>
<feature type="transmembrane region" description="Helical" evidence="1">
    <location>
        <begin position="43"/>
        <end position="65"/>
    </location>
</feature>
<dbReference type="OrthoDB" id="2454818at2"/>
<dbReference type="Proteomes" id="UP000265801">
    <property type="component" value="Unassembled WGS sequence"/>
</dbReference>
<proteinExistence type="predicted"/>